<organism evidence="1 2">
    <name type="scientific">Vararia minispora EC-137</name>
    <dbReference type="NCBI Taxonomy" id="1314806"/>
    <lineage>
        <taxon>Eukaryota</taxon>
        <taxon>Fungi</taxon>
        <taxon>Dikarya</taxon>
        <taxon>Basidiomycota</taxon>
        <taxon>Agaricomycotina</taxon>
        <taxon>Agaricomycetes</taxon>
        <taxon>Russulales</taxon>
        <taxon>Lachnocladiaceae</taxon>
        <taxon>Vararia</taxon>
    </lineage>
</organism>
<comment type="caution">
    <text evidence="1">The sequence shown here is derived from an EMBL/GenBank/DDBJ whole genome shotgun (WGS) entry which is preliminary data.</text>
</comment>
<reference evidence="1" key="1">
    <citation type="submission" date="2021-02" db="EMBL/GenBank/DDBJ databases">
        <authorList>
            <consortium name="DOE Joint Genome Institute"/>
            <person name="Ahrendt S."/>
            <person name="Looney B.P."/>
            <person name="Miyauchi S."/>
            <person name="Morin E."/>
            <person name="Drula E."/>
            <person name="Courty P.E."/>
            <person name="Chicoki N."/>
            <person name="Fauchery L."/>
            <person name="Kohler A."/>
            <person name="Kuo A."/>
            <person name="Labutti K."/>
            <person name="Pangilinan J."/>
            <person name="Lipzen A."/>
            <person name="Riley R."/>
            <person name="Andreopoulos W."/>
            <person name="He G."/>
            <person name="Johnson J."/>
            <person name="Barry K.W."/>
            <person name="Grigoriev I.V."/>
            <person name="Nagy L."/>
            <person name="Hibbett D."/>
            <person name="Henrissat B."/>
            <person name="Matheny P.B."/>
            <person name="Labbe J."/>
            <person name="Martin F."/>
        </authorList>
    </citation>
    <scope>NUCLEOTIDE SEQUENCE</scope>
    <source>
        <strain evidence="1">EC-137</strain>
    </source>
</reference>
<protein>
    <submittedName>
        <fullName evidence="1">Alpha/beta-hydrolase</fullName>
    </submittedName>
</protein>
<gene>
    <name evidence="1" type="ORF">K488DRAFT_71607</name>
</gene>
<accession>A0ACB8QHL7</accession>
<keyword evidence="2" id="KW-1185">Reference proteome</keyword>
<sequence>MTQQIAPFGTWTSPITTDALVQKSTTLLDVIVDPVTRKAYYLERRPFESGRSVLVDIVSGKDVLDQRWNVTTRVHEYGGAAAVVYDGVVYFSHGGDDRAYCFNLTALGEPEAVTPANKPWRYADFTVHPTRRNILVSILEDHTRDTPQTVLNCLCIIDVQAKAVSTLVEGADFYDQPLFSPDGKHIVFRSWNHPDMPWQRSSLHIFSVVDTDARIELRDELRLTWDGGKNVAVGYAKWLDAQRLVFLSDVSGFYNPYLYDLQTKQRTPLLSSPLPNDFVVTSFRLGGSPYVVLYNDGKAVAVLFDTAVQGRSSLAYFDLTSKTLKPVDSRHLVATSAIRSVSDKEIIFISQSTTAPTAVSKLRLQDLTQVPIAIRYEVLKSSTASLDFPDGIISQPVPLLLNLGGGLEVHANYYPPTNPGFKGDPEKERPPCVVHSHGGPTGQAGMGLVWDKQYFTSRGWAWLDVDYSGSNGYGREYVDRLNGNWGVTDISDCVQAGAAIAAAPHNLVDPARLVIRGGSSGGFTTLAALCSFPDAFAAGTSLFGISDLIKLAEHSHKFENRYMEKLLGGSCEDVPEVYNKRSPVNNAQKIRSPLLILQGMEDKVVPPEQAEIIVKKIREQRGHVEFMSFEGEGHGWRKSETIKAALEAEIAFYEKMLKISVNRSKT</sequence>
<dbReference type="EMBL" id="MU273590">
    <property type="protein sequence ID" value="KAI0031170.1"/>
    <property type="molecule type" value="Genomic_DNA"/>
</dbReference>
<dbReference type="Proteomes" id="UP000814128">
    <property type="component" value="Unassembled WGS sequence"/>
</dbReference>
<evidence type="ECO:0000313" key="2">
    <source>
        <dbReference type="Proteomes" id="UP000814128"/>
    </source>
</evidence>
<proteinExistence type="predicted"/>
<reference evidence="1" key="2">
    <citation type="journal article" date="2022" name="New Phytol.">
        <title>Evolutionary transition to the ectomycorrhizal habit in the genomes of a hyperdiverse lineage of mushroom-forming fungi.</title>
        <authorList>
            <person name="Looney B."/>
            <person name="Miyauchi S."/>
            <person name="Morin E."/>
            <person name="Drula E."/>
            <person name="Courty P.E."/>
            <person name="Kohler A."/>
            <person name="Kuo A."/>
            <person name="LaButti K."/>
            <person name="Pangilinan J."/>
            <person name="Lipzen A."/>
            <person name="Riley R."/>
            <person name="Andreopoulos W."/>
            <person name="He G."/>
            <person name="Johnson J."/>
            <person name="Nolan M."/>
            <person name="Tritt A."/>
            <person name="Barry K.W."/>
            <person name="Grigoriev I.V."/>
            <person name="Nagy L.G."/>
            <person name="Hibbett D."/>
            <person name="Henrissat B."/>
            <person name="Matheny P.B."/>
            <person name="Labbe J."/>
            <person name="Martin F.M."/>
        </authorList>
    </citation>
    <scope>NUCLEOTIDE SEQUENCE</scope>
    <source>
        <strain evidence="1">EC-137</strain>
    </source>
</reference>
<name>A0ACB8QHL7_9AGAM</name>
<evidence type="ECO:0000313" key="1">
    <source>
        <dbReference type="EMBL" id="KAI0031170.1"/>
    </source>
</evidence>